<dbReference type="Proteomes" id="UP000078252">
    <property type="component" value="Unassembled WGS sequence"/>
</dbReference>
<evidence type="ECO:0000313" key="1">
    <source>
        <dbReference type="EMBL" id="KTR04253.1"/>
    </source>
</evidence>
<protein>
    <recommendedName>
        <fullName evidence="3">Uracil-DNA glycosylase-like domain-containing protein</fullName>
    </recommendedName>
</protein>
<accession>A0A175RLL7</accession>
<sequence length="245" mass="24668">MFDPFWAALDAVPVAPDAEALYDVGTAAGRLRRRNLATYLDTVGRAATMLLVAEAPGWRGMTNTGVPFTSTRELGPEYLVPPEPSAPWEASSRVVQAVLAEWTGPLPVAWAVFPHHPFAAPDRLTNRTPRPAEVRAGAPVAIALLGALRALRATGADSDEVDPCSGAGALAGAGAGAGADGAGAAAAGTGAAAAGVAGRDVRVVAVGRKAQGALALAGIDAVAVRHPAQGGAAQFTAEMRALRDA</sequence>
<dbReference type="InterPro" id="IPR036895">
    <property type="entry name" value="Uracil-DNA_glycosylase-like_sf"/>
</dbReference>
<organism evidence="1 2">
    <name type="scientific">Curtobacterium luteum</name>
    <dbReference type="NCBI Taxonomy" id="33881"/>
    <lineage>
        <taxon>Bacteria</taxon>
        <taxon>Bacillati</taxon>
        <taxon>Actinomycetota</taxon>
        <taxon>Actinomycetes</taxon>
        <taxon>Micrococcales</taxon>
        <taxon>Microbacteriaceae</taxon>
        <taxon>Curtobacterium</taxon>
    </lineage>
</organism>
<dbReference type="Gene3D" id="3.40.470.10">
    <property type="entry name" value="Uracil-DNA glycosylase-like domain"/>
    <property type="match status" value="1"/>
</dbReference>
<proteinExistence type="predicted"/>
<dbReference type="EMBL" id="LDQC01000069">
    <property type="protein sequence ID" value="KTR04253.1"/>
    <property type="molecule type" value="Genomic_DNA"/>
</dbReference>
<gene>
    <name evidence="1" type="ORF">NS184_12385</name>
</gene>
<dbReference type="STRING" id="33881.NS184_12385"/>
<name>A0A175RLL7_9MICO</name>
<evidence type="ECO:0008006" key="3">
    <source>
        <dbReference type="Google" id="ProtNLM"/>
    </source>
</evidence>
<evidence type="ECO:0000313" key="2">
    <source>
        <dbReference type="Proteomes" id="UP000078252"/>
    </source>
</evidence>
<dbReference type="PATRIC" id="fig|33881.3.peg.2882"/>
<dbReference type="AlphaFoldDB" id="A0A175RLL7"/>
<reference evidence="1 2" key="1">
    <citation type="journal article" date="2016" name="Front. Microbiol.">
        <title>Genomic Resource of Rice Seed Associated Bacteria.</title>
        <authorList>
            <person name="Midha S."/>
            <person name="Bansal K."/>
            <person name="Sharma S."/>
            <person name="Kumar N."/>
            <person name="Patil P.P."/>
            <person name="Chaudhry V."/>
            <person name="Patil P.B."/>
        </authorList>
    </citation>
    <scope>NUCLEOTIDE SEQUENCE [LARGE SCALE GENOMIC DNA]</scope>
    <source>
        <strain evidence="1 2">NS184</strain>
    </source>
</reference>
<comment type="caution">
    <text evidence="1">The sequence shown here is derived from an EMBL/GenBank/DDBJ whole genome shotgun (WGS) entry which is preliminary data.</text>
</comment>